<organism evidence="2 3">
    <name type="scientific">Liparis tanakae</name>
    <name type="common">Tanaka's snailfish</name>
    <dbReference type="NCBI Taxonomy" id="230148"/>
    <lineage>
        <taxon>Eukaryota</taxon>
        <taxon>Metazoa</taxon>
        <taxon>Chordata</taxon>
        <taxon>Craniata</taxon>
        <taxon>Vertebrata</taxon>
        <taxon>Euteleostomi</taxon>
        <taxon>Actinopterygii</taxon>
        <taxon>Neopterygii</taxon>
        <taxon>Teleostei</taxon>
        <taxon>Neoteleostei</taxon>
        <taxon>Acanthomorphata</taxon>
        <taxon>Eupercaria</taxon>
        <taxon>Perciformes</taxon>
        <taxon>Cottioidei</taxon>
        <taxon>Cottales</taxon>
        <taxon>Liparidae</taxon>
        <taxon>Liparis</taxon>
    </lineage>
</organism>
<dbReference type="EMBL" id="SRLO01001189">
    <property type="protein sequence ID" value="TNN40449.1"/>
    <property type="molecule type" value="Genomic_DNA"/>
</dbReference>
<dbReference type="AlphaFoldDB" id="A0A4Z2FGZ5"/>
<accession>A0A4Z2FGZ5</accession>
<keyword evidence="3" id="KW-1185">Reference proteome</keyword>
<protein>
    <submittedName>
        <fullName evidence="2">Uncharacterized protein</fullName>
    </submittedName>
</protein>
<dbReference type="Proteomes" id="UP000314294">
    <property type="component" value="Unassembled WGS sequence"/>
</dbReference>
<reference evidence="2 3" key="1">
    <citation type="submission" date="2019-03" db="EMBL/GenBank/DDBJ databases">
        <title>First draft genome of Liparis tanakae, snailfish: a comprehensive survey of snailfish specific genes.</title>
        <authorList>
            <person name="Kim W."/>
            <person name="Song I."/>
            <person name="Jeong J.-H."/>
            <person name="Kim D."/>
            <person name="Kim S."/>
            <person name="Ryu S."/>
            <person name="Song J.Y."/>
            <person name="Lee S.K."/>
        </authorList>
    </citation>
    <scope>NUCLEOTIDE SEQUENCE [LARGE SCALE GENOMIC DNA]</scope>
    <source>
        <tissue evidence="2">Muscle</tissue>
    </source>
</reference>
<gene>
    <name evidence="2" type="ORF">EYF80_049391</name>
</gene>
<feature type="compositionally biased region" description="Basic and acidic residues" evidence="1">
    <location>
        <begin position="74"/>
        <end position="88"/>
    </location>
</feature>
<comment type="caution">
    <text evidence="2">The sequence shown here is derived from an EMBL/GenBank/DDBJ whole genome shotgun (WGS) entry which is preliminary data.</text>
</comment>
<evidence type="ECO:0000313" key="2">
    <source>
        <dbReference type="EMBL" id="TNN40449.1"/>
    </source>
</evidence>
<evidence type="ECO:0000256" key="1">
    <source>
        <dbReference type="SAM" id="MobiDB-lite"/>
    </source>
</evidence>
<sequence length="146" mass="16517">MLWVQIYNVVMGPDLLDLLPRVEGERVLGQADLQVGVAELGLTRLVEQDLLVVITSHRVDDDAVMPRRNHDHPHRMEQNPEEGERSDLHAGDVGVLVQNMDVVVRRDADDGHLTGAFWSSVPLLRHYPLENLKTRDRTSQNITKTS</sequence>
<feature type="region of interest" description="Disordered" evidence="1">
    <location>
        <begin position="64"/>
        <end position="88"/>
    </location>
</feature>
<proteinExistence type="predicted"/>
<name>A0A4Z2FGZ5_9TELE</name>
<evidence type="ECO:0000313" key="3">
    <source>
        <dbReference type="Proteomes" id="UP000314294"/>
    </source>
</evidence>